<accession>A0A563DZE1</accession>
<dbReference type="SUPFAM" id="SSF50800">
    <property type="entry name" value="PK beta-barrel domain-like"/>
    <property type="match status" value="1"/>
</dbReference>
<feature type="domain" description="MOSC" evidence="1">
    <location>
        <begin position="99"/>
        <end position="241"/>
    </location>
</feature>
<evidence type="ECO:0000259" key="1">
    <source>
        <dbReference type="PROSITE" id="PS51340"/>
    </source>
</evidence>
<dbReference type="Pfam" id="PF03473">
    <property type="entry name" value="MOSC"/>
    <property type="match status" value="1"/>
</dbReference>
<organism evidence="2 3">
    <name type="scientific">Leekyejoonella antrihumi</name>
    <dbReference type="NCBI Taxonomy" id="1660198"/>
    <lineage>
        <taxon>Bacteria</taxon>
        <taxon>Bacillati</taxon>
        <taxon>Actinomycetota</taxon>
        <taxon>Actinomycetes</taxon>
        <taxon>Micrococcales</taxon>
        <taxon>Dermacoccaceae</taxon>
        <taxon>Leekyejoonella</taxon>
    </lineage>
</organism>
<dbReference type="InterPro" id="IPR005303">
    <property type="entry name" value="MOCOS_middle"/>
</dbReference>
<dbReference type="InterPro" id="IPR011037">
    <property type="entry name" value="Pyrv_Knase-like_insert_dom_sf"/>
</dbReference>
<dbReference type="AlphaFoldDB" id="A0A563DZE1"/>
<gene>
    <name evidence="2" type="ORF">FGL98_14530</name>
</gene>
<dbReference type="Proteomes" id="UP000320244">
    <property type="component" value="Unassembled WGS sequence"/>
</dbReference>
<sequence length="241" mass="26597">MRGPCVADYRSGVQMTVVSLRRYPVKSMGGESLASARLDTRGLCGDRWFAVEDEDGHFASGKNTRRFRRRDAVFNYTASTNDTGQVVVACGPRAWKVGDPALDDELSHVMGAPVRVAPEVAIPHQDMGAVSIISTATLDWCAQRWGISSDPRRLRVNILFTSDQPFIEEKWVGSEVRVGGVKLRVVEPVPRCRMIDIDQDDARTEGRWLKPLAAERDMFLAMYADVAATGVIRVGDTLTVG</sequence>
<proteinExistence type="predicted"/>
<protein>
    <submittedName>
        <fullName evidence="2">MOSC domain-containing protein</fullName>
    </submittedName>
</protein>
<evidence type="ECO:0000313" key="3">
    <source>
        <dbReference type="Proteomes" id="UP000320244"/>
    </source>
</evidence>
<dbReference type="OrthoDB" id="9793178at2"/>
<name>A0A563DZE1_9MICO</name>
<dbReference type="Gene3D" id="2.40.33.20">
    <property type="entry name" value="PK beta-barrel domain-like"/>
    <property type="match status" value="1"/>
</dbReference>
<dbReference type="GO" id="GO:0030151">
    <property type="term" value="F:molybdenum ion binding"/>
    <property type="evidence" value="ECO:0007669"/>
    <property type="project" value="InterPro"/>
</dbReference>
<comment type="caution">
    <text evidence="2">The sequence shown here is derived from an EMBL/GenBank/DDBJ whole genome shotgun (WGS) entry which is preliminary data.</text>
</comment>
<evidence type="ECO:0000313" key="2">
    <source>
        <dbReference type="EMBL" id="TWP35323.1"/>
    </source>
</evidence>
<reference evidence="2 3" key="1">
    <citation type="submission" date="2019-05" db="EMBL/GenBank/DDBJ databases">
        <authorList>
            <person name="Lee S.D."/>
        </authorList>
    </citation>
    <scope>NUCLEOTIDE SEQUENCE [LARGE SCALE GENOMIC DNA]</scope>
    <source>
        <strain evidence="2 3">C5-26</strain>
    </source>
</reference>
<reference evidence="2 3" key="2">
    <citation type="submission" date="2019-08" db="EMBL/GenBank/DDBJ databases">
        <title>Jejuicoccus antrihumi gen. nov., sp. nov., a new member of the family Dermacoccaceae isolated from a cave.</title>
        <authorList>
            <person name="Schumann P."/>
            <person name="Kim I.S."/>
        </authorList>
    </citation>
    <scope>NUCLEOTIDE SEQUENCE [LARGE SCALE GENOMIC DNA]</scope>
    <source>
        <strain evidence="2 3">C5-26</strain>
    </source>
</reference>
<dbReference type="GO" id="GO:0003824">
    <property type="term" value="F:catalytic activity"/>
    <property type="evidence" value="ECO:0007669"/>
    <property type="project" value="InterPro"/>
</dbReference>
<dbReference type="InterPro" id="IPR005302">
    <property type="entry name" value="MoCF_Sase_C"/>
</dbReference>
<dbReference type="GO" id="GO:0030170">
    <property type="term" value="F:pyridoxal phosphate binding"/>
    <property type="evidence" value="ECO:0007669"/>
    <property type="project" value="InterPro"/>
</dbReference>
<dbReference type="PROSITE" id="PS51340">
    <property type="entry name" value="MOSC"/>
    <property type="match status" value="1"/>
</dbReference>
<dbReference type="Pfam" id="PF03476">
    <property type="entry name" value="MOSC_N"/>
    <property type="match status" value="1"/>
</dbReference>
<keyword evidence="3" id="KW-1185">Reference proteome</keyword>
<dbReference type="EMBL" id="VCQV01000020">
    <property type="protein sequence ID" value="TWP35323.1"/>
    <property type="molecule type" value="Genomic_DNA"/>
</dbReference>